<evidence type="ECO:0000256" key="1">
    <source>
        <dbReference type="SAM" id="Phobius"/>
    </source>
</evidence>
<evidence type="ECO:0000313" key="2">
    <source>
        <dbReference type="EMBL" id="MSS78140.1"/>
    </source>
</evidence>
<feature type="transmembrane region" description="Helical" evidence="1">
    <location>
        <begin position="52"/>
        <end position="73"/>
    </location>
</feature>
<gene>
    <name evidence="2" type="ORF">FYJ26_06970</name>
</gene>
<protein>
    <submittedName>
        <fullName evidence="2">ABC transporter permease</fullName>
    </submittedName>
</protein>
<feature type="transmembrane region" description="Helical" evidence="1">
    <location>
        <begin position="94"/>
        <end position="120"/>
    </location>
</feature>
<dbReference type="EMBL" id="VULQ01000007">
    <property type="protein sequence ID" value="MSS78140.1"/>
    <property type="molecule type" value="Genomic_DNA"/>
</dbReference>
<evidence type="ECO:0000313" key="3">
    <source>
        <dbReference type="Proteomes" id="UP000441925"/>
    </source>
</evidence>
<keyword evidence="1" id="KW-1133">Transmembrane helix</keyword>
<feature type="transmembrane region" description="Helical" evidence="1">
    <location>
        <begin position="126"/>
        <end position="150"/>
    </location>
</feature>
<keyword evidence="3" id="KW-1185">Reference proteome</keyword>
<feature type="transmembrane region" description="Helical" evidence="1">
    <location>
        <begin position="220"/>
        <end position="238"/>
    </location>
</feature>
<feature type="transmembrane region" description="Helical" evidence="1">
    <location>
        <begin position="12"/>
        <end position="32"/>
    </location>
</feature>
<comment type="caution">
    <text evidence="2">The sequence shown here is derived from an EMBL/GenBank/DDBJ whole genome shotgun (WGS) entry which is preliminary data.</text>
</comment>
<organism evidence="2 3">
    <name type="scientific">Anaerococcus porci</name>
    <dbReference type="NCBI Taxonomy" id="2652269"/>
    <lineage>
        <taxon>Bacteria</taxon>
        <taxon>Bacillati</taxon>
        <taxon>Bacillota</taxon>
        <taxon>Tissierellia</taxon>
        <taxon>Tissierellales</taxon>
        <taxon>Peptoniphilaceae</taxon>
        <taxon>Anaerococcus</taxon>
    </lineage>
</organism>
<name>A0A6N7VFC5_9FIRM</name>
<sequence length="245" mass="28357">MRKYLKYDVKSNMKFFLSTFICFVILLVSLVSVRTIGSFTSLLEVGSAINSIEIILIGVFIMTMIYFVINTFYKDLYTDRSILTFSLPISAREFLTAKLLVINIFFYLLVFLSIFLFYLSGRFMNIWSLISIIFAMIILNVFSLLIFLFMQMDRFLFKRKNTVIIIILLIGLIFVGGFFLNRYFLFLSDGSLVRSGDNTLAFISAYVKVSGRKLLNITGFLYYILTALILSFFNIKILKNDLDLS</sequence>
<reference evidence="2 3" key="1">
    <citation type="submission" date="2019-08" db="EMBL/GenBank/DDBJ databases">
        <title>In-depth cultivation of the pig gut microbiome towards novel bacterial diversity and tailored functional studies.</title>
        <authorList>
            <person name="Wylensek D."/>
            <person name="Hitch T.C.A."/>
            <person name="Clavel T."/>
        </authorList>
    </citation>
    <scope>NUCLEOTIDE SEQUENCE [LARGE SCALE GENOMIC DNA]</scope>
    <source>
        <strain evidence="2 3">WCA-380-WT-2B</strain>
    </source>
</reference>
<dbReference type="Proteomes" id="UP000441925">
    <property type="component" value="Unassembled WGS sequence"/>
</dbReference>
<keyword evidence="1" id="KW-0812">Transmembrane</keyword>
<proteinExistence type="predicted"/>
<dbReference type="AlphaFoldDB" id="A0A6N7VFC5"/>
<accession>A0A6N7VFC5</accession>
<keyword evidence="1" id="KW-0472">Membrane</keyword>
<feature type="transmembrane region" description="Helical" evidence="1">
    <location>
        <begin position="162"/>
        <end position="185"/>
    </location>
</feature>